<feature type="disulfide bond" evidence="11">
    <location>
        <begin position="28"/>
        <end position="70"/>
    </location>
</feature>
<keyword evidence="4 10" id="KW-0679">Respiratory chain</keyword>
<keyword evidence="7 10" id="KW-0496">Mitochondrion</keyword>
<evidence type="ECO:0000256" key="5">
    <source>
        <dbReference type="ARBA" id="ARBA00022792"/>
    </source>
</evidence>
<evidence type="ECO:0000259" key="12">
    <source>
        <dbReference type="Pfam" id="PF02320"/>
    </source>
</evidence>
<evidence type="ECO:0000256" key="4">
    <source>
        <dbReference type="ARBA" id="ARBA00022660"/>
    </source>
</evidence>
<evidence type="ECO:0000256" key="11">
    <source>
        <dbReference type="PIRSR" id="PIRSR000019-1"/>
    </source>
</evidence>
<evidence type="ECO:0000256" key="1">
    <source>
        <dbReference type="ARBA" id="ARBA00004137"/>
    </source>
</evidence>
<evidence type="ECO:0000256" key="7">
    <source>
        <dbReference type="ARBA" id="ARBA00023128"/>
    </source>
</evidence>
<dbReference type="PANTHER" id="PTHR15336">
    <property type="entry name" value="UBIQUINOL-CYTOCHROME C REDUCTASE COMPLEX 7.8 KDA PROTEIN"/>
    <property type="match status" value="1"/>
</dbReference>
<evidence type="ECO:0000256" key="10">
    <source>
        <dbReference type="PIRNR" id="PIRNR000019"/>
    </source>
</evidence>
<dbReference type="FunFam" id="1.10.287.20:FF:000001">
    <property type="entry name" value="Cytochrome b-c1 complex subunit 6"/>
    <property type="match status" value="1"/>
</dbReference>
<dbReference type="AlphaFoldDB" id="A0AAV8CXM7"/>
<dbReference type="InterPro" id="IPR036811">
    <property type="entry name" value="Ubol_cytC_Rdtase_hinge_dom_sf"/>
</dbReference>
<dbReference type="Pfam" id="PF02320">
    <property type="entry name" value="UCR_hinge"/>
    <property type="match status" value="1"/>
</dbReference>
<comment type="similarity">
    <text evidence="2 10">Belongs to the UQCRH/QCR6 family.</text>
</comment>
<evidence type="ECO:0000256" key="3">
    <source>
        <dbReference type="ARBA" id="ARBA00022448"/>
    </source>
</evidence>
<dbReference type="EMBL" id="JAMFTS010000004">
    <property type="protein sequence ID" value="KAJ4760828.1"/>
    <property type="molecule type" value="Genomic_DNA"/>
</dbReference>
<comment type="caution">
    <text evidence="13">The sequence shown here is derived from an EMBL/GenBank/DDBJ whole genome shotgun (WGS) entry which is preliminary data.</text>
</comment>
<feature type="disulfide bond" evidence="11">
    <location>
        <begin position="42"/>
        <end position="56"/>
    </location>
</feature>
<dbReference type="GO" id="GO:0005743">
    <property type="term" value="C:mitochondrial inner membrane"/>
    <property type="evidence" value="ECO:0007669"/>
    <property type="project" value="UniProtKB-SubCell"/>
</dbReference>
<dbReference type="PANTHER" id="PTHR15336:SF0">
    <property type="entry name" value="CYTOCHROME B-C1 COMPLEX SUBUNIT 6, MITOCHONDRIAL"/>
    <property type="match status" value="1"/>
</dbReference>
<feature type="domain" description="Ubiquinol-cytochrome C reductase hinge" evidence="12">
    <location>
        <begin position="19"/>
        <end position="80"/>
    </location>
</feature>
<keyword evidence="5 10" id="KW-0999">Mitochondrion inner membrane</keyword>
<sequence>MFSLAKCFNLILADEEIMDQKKYFEDTCKPNCVRPLRAYQECVERIKDDESGHKHCTGQYFDFWACIDTCAAPRLFDKLK</sequence>
<dbReference type="Proteomes" id="UP001140206">
    <property type="component" value="Chromosome 4"/>
</dbReference>
<comment type="function">
    <text evidence="10">Component of the ubiquinol-cytochrome c oxidoreductase, a multisubunit transmembrane complex that is part of the mitochondrial electron transport chain which drives oxidative phosphorylation.</text>
</comment>
<keyword evidence="3 10" id="KW-0813">Transport</keyword>
<protein>
    <recommendedName>
        <fullName evidence="10">Cytochrome b-c1 complex subunit 6</fullName>
    </recommendedName>
</protein>
<proteinExistence type="inferred from homology"/>
<dbReference type="Gene3D" id="1.10.287.20">
    <property type="entry name" value="Ubiquinol-cytochrome C reductase hinge domain"/>
    <property type="match status" value="1"/>
</dbReference>
<name>A0AAV8CXM7_9POAL</name>
<dbReference type="InterPro" id="IPR023184">
    <property type="entry name" value="Ubol_cytC_Rdtase_hinge_dom"/>
</dbReference>
<dbReference type="PIRSF" id="PIRSF000019">
    <property type="entry name" value="Bc1_11K"/>
    <property type="match status" value="1"/>
</dbReference>
<keyword evidence="9 11" id="KW-1015">Disulfide bond</keyword>
<evidence type="ECO:0000256" key="6">
    <source>
        <dbReference type="ARBA" id="ARBA00022982"/>
    </source>
</evidence>
<evidence type="ECO:0000313" key="14">
    <source>
        <dbReference type="Proteomes" id="UP001140206"/>
    </source>
</evidence>
<reference evidence="13" key="1">
    <citation type="submission" date="2022-08" db="EMBL/GenBank/DDBJ databases">
        <authorList>
            <person name="Marques A."/>
        </authorList>
    </citation>
    <scope>NUCLEOTIDE SEQUENCE</scope>
    <source>
        <strain evidence="13">RhyPub2mFocal</strain>
        <tissue evidence="13">Leaves</tissue>
    </source>
</reference>
<evidence type="ECO:0000313" key="13">
    <source>
        <dbReference type="EMBL" id="KAJ4760828.1"/>
    </source>
</evidence>
<evidence type="ECO:0000256" key="9">
    <source>
        <dbReference type="ARBA" id="ARBA00023157"/>
    </source>
</evidence>
<accession>A0AAV8CXM7</accession>
<keyword evidence="14" id="KW-1185">Reference proteome</keyword>
<evidence type="ECO:0000256" key="2">
    <source>
        <dbReference type="ARBA" id="ARBA00006498"/>
    </source>
</evidence>
<evidence type="ECO:0000256" key="8">
    <source>
        <dbReference type="ARBA" id="ARBA00023136"/>
    </source>
</evidence>
<keyword evidence="8 10" id="KW-0472">Membrane</keyword>
<dbReference type="GO" id="GO:0006122">
    <property type="term" value="P:mitochondrial electron transport, ubiquinol to cytochrome c"/>
    <property type="evidence" value="ECO:0007669"/>
    <property type="project" value="InterPro"/>
</dbReference>
<dbReference type="SUPFAM" id="SSF81531">
    <property type="entry name" value="Non-heme 11 kDa protein of cytochrome bc1 complex (Ubiquinol-cytochrome c reductase)"/>
    <property type="match status" value="1"/>
</dbReference>
<dbReference type="InterPro" id="IPR003422">
    <property type="entry name" value="Cyt_b-c1_6"/>
</dbReference>
<organism evidence="13 14">
    <name type="scientific">Rhynchospora pubera</name>
    <dbReference type="NCBI Taxonomy" id="906938"/>
    <lineage>
        <taxon>Eukaryota</taxon>
        <taxon>Viridiplantae</taxon>
        <taxon>Streptophyta</taxon>
        <taxon>Embryophyta</taxon>
        <taxon>Tracheophyta</taxon>
        <taxon>Spermatophyta</taxon>
        <taxon>Magnoliopsida</taxon>
        <taxon>Liliopsida</taxon>
        <taxon>Poales</taxon>
        <taxon>Cyperaceae</taxon>
        <taxon>Cyperoideae</taxon>
        <taxon>Rhynchosporeae</taxon>
        <taxon>Rhynchospora</taxon>
    </lineage>
</organism>
<comment type="subcellular location">
    <subcellularLocation>
        <location evidence="1">Mitochondrion inner membrane</location>
        <topology evidence="1">Peripheral membrane protein</topology>
        <orientation evidence="1">Intermembrane side</orientation>
    </subcellularLocation>
</comment>
<keyword evidence="6 10" id="KW-0249">Electron transport</keyword>
<gene>
    <name evidence="13" type="ORF">LUZ62_071203</name>
</gene>